<dbReference type="Gene3D" id="3.40.50.450">
    <property type="match status" value="1"/>
</dbReference>
<gene>
    <name evidence="1" type="ORF">KHC33_07020</name>
</gene>
<dbReference type="RefSeq" id="WP_214421340.1">
    <property type="nucleotide sequence ID" value="NZ_JAXCMI010000026.1"/>
</dbReference>
<accession>A0A8E7B221</accession>
<evidence type="ECO:0000313" key="2">
    <source>
        <dbReference type="Proteomes" id="UP000680656"/>
    </source>
</evidence>
<keyword evidence="2" id="KW-1185">Reference proteome</keyword>
<dbReference type="SUPFAM" id="SSF102405">
    <property type="entry name" value="MCP/YpsA-like"/>
    <property type="match status" value="1"/>
</dbReference>
<dbReference type="Proteomes" id="UP000680656">
    <property type="component" value="Chromosome"/>
</dbReference>
<organism evidence="1 2">
    <name type="scientific">Methanospirillum purgamenti</name>
    <dbReference type="NCBI Taxonomy" id="2834276"/>
    <lineage>
        <taxon>Archaea</taxon>
        <taxon>Methanobacteriati</taxon>
        <taxon>Methanobacteriota</taxon>
        <taxon>Stenosarchaea group</taxon>
        <taxon>Methanomicrobia</taxon>
        <taxon>Methanomicrobiales</taxon>
        <taxon>Methanospirillaceae</taxon>
        <taxon>Methanospirillum</taxon>
    </lineage>
</organism>
<dbReference type="KEGG" id="mrtj:KHC33_07020"/>
<name>A0A8E7B221_9EURY</name>
<evidence type="ECO:0000313" key="1">
    <source>
        <dbReference type="EMBL" id="QVV90574.1"/>
    </source>
</evidence>
<dbReference type="InterPro" id="IPR052341">
    <property type="entry name" value="LOG_family_nucleotidases"/>
</dbReference>
<dbReference type="NCBIfam" id="TIGR00725">
    <property type="entry name" value="TIGR00725 family protein"/>
    <property type="match status" value="1"/>
</dbReference>
<dbReference type="EMBL" id="CP075546">
    <property type="protein sequence ID" value="QVV90574.1"/>
    <property type="molecule type" value="Genomic_DNA"/>
</dbReference>
<proteinExistence type="predicted"/>
<dbReference type="AlphaFoldDB" id="A0A8E7B221"/>
<reference evidence="1 2" key="1">
    <citation type="submission" date="2021-05" db="EMBL/GenBank/DDBJ databases">
        <title>A novel Methanospirillum isolate from a pyrite-forming mixed culture.</title>
        <authorList>
            <person name="Bunk B."/>
            <person name="Sproer C."/>
            <person name="Spring S."/>
            <person name="Pester M."/>
        </authorList>
    </citation>
    <scope>NUCLEOTIDE SEQUENCE [LARGE SCALE GENOMIC DNA]</scope>
    <source>
        <strain evidence="1 2">J.3.6.1-F.2.7.3</strain>
    </source>
</reference>
<protein>
    <submittedName>
        <fullName evidence="1">TIGR00725 family protein</fullName>
    </submittedName>
</protein>
<sequence>MTSNQAWKRKKQVAVIGASSASESEILLAKKIGSLLARAGAILLSGGMGGIMEASCQGAIQEGGVAIGIVPGCEGNPFLSAIIKTQMNHARNFILIGSCDAVIAIGGEYGTLTEIAYALKSQIPVYGLSTWDIPGVIACTGPEEAVRMAVIDT</sequence>
<dbReference type="GO" id="GO:0005829">
    <property type="term" value="C:cytosol"/>
    <property type="evidence" value="ECO:0007669"/>
    <property type="project" value="TreeGrafter"/>
</dbReference>
<dbReference type="InterPro" id="IPR005268">
    <property type="entry name" value="CHP00725"/>
</dbReference>
<dbReference type="PANTHER" id="PTHR43393">
    <property type="entry name" value="CYTOKININ RIBOSIDE 5'-MONOPHOSPHATE PHOSPHORIBOHYDROLASE"/>
    <property type="match status" value="1"/>
</dbReference>
<dbReference type="Pfam" id="PF18306">
    <property type="entry name" value="LDcluster4"/>
    <property type="match status" value="1"/>
</dbReference>
<dbReference type="PANTHER" id="PTHR43393:SF3">
    <property type="entry name" value="LYSINE DECARBOXYLASE-LIKE PROTEIN"/>
    <property type="match status" value="1"/>
</dbReference>
<dbReference type="InterPro" id="IPR041164">
    <property type="entry name" value="LDcluster4"/>
</dbReference>